<dbReference type="RefSeq" id="WP_187480032.1">
    <property type="nucleotide sequence ID" value="NZ_CP060697.1"/>
</dbReference>
<sequence length="182" mass="21199">MISHEYRCIFIHQRKCAGTSIIRAFGIEPPSPDSHYGNDGALGRDVQDWPDGYRVFSVVRNPWDRFVSGWKYLPTLRDKSLREVLADLPTEGHDYRHLTRPQSAILFDDSGRPVFHELLRFETLQADFDRLCDRLGKPRTALPRAKASKHDDYRTYYDERTRDAVGDLFLQDVVNFDYAFEG</sequence>
<keyword evidence="2" id="KW-1185">Reference proteome</keyword>
<evidence type="ECO:0008006" key="3">
    <source>
        <dbReference type="Google" id="ProtNLM"/>
    </source>
</evidence>
<accession>A0A7G9L378</accession>
<protein>
    <recommendedName>
        <fullName evidence="3">Sulfotransferase family protein</fullName>
    </recommendedName>
</protein>
<proteinExistence type="predicted"/>
<dbReference type="Proteomes" id="UP000515861">
    <property type="component" value="Chromosome"/>
</dbReference>
<reference evidence="1 2" key="1">
    <citation type="submission" date="2020-08" db="EMBL/GenBank/DDBJ databases">
        <title>Sphingomonas sp. sand1-3 16S ribosomal RNA gene Genome sequencing and assembly.</title>
        <authorList>
            <person name="Kang M."/>
        </authorList>
    </citation>
    <scope>NUCLEOTIDE SEQUENCE [LARGE SCALE GENOMIC DNA]</scope>
    <source>
        <strain evidence="2">sand1-3</strain>
    </source>
</reference>
<evidence type="ECO:0000313" key="1">
    <source>
        <dbReference type="EMBL" id="QNM83077.1"/>
    </source>
</evidence>
<dbReference type="KEGG" id="ssau:H8M03_01560"/>
<evidence type="ECO:0000313" key="2">
    <source>
        <dbReference type="Proteomes" id="UP000515861"/>
    </source>
</evidence>
<gene>
    <name evidence="1" type="ORF">H8M03_01560</name>
</gene>
<dbReference type="AlphaFoldDB" id="A0A7G9L378"/>
<dbReference type="SUPFAM" id="SSF52540">
    <property type="entry name" value="P-loop containing nucleoside triphosphate hydrolases"/>
    <property type="match status" value="1"/>
</dbReference>
<dbReference type="InterPro" id="IPR027417">
    <property type="entry name" value="P-loop_NTPase"/>
</dbReference>
<name>A0A7G9L378_9SPHN</name>
<organism evidence="1 2">
    <name type="scientific">Sphingomonas sabuli</name>
    <dbReference type="NCBI Taxonomy" id="2764186"/>
    <lineage>
        <taxon>Bacteria</taxon>
        <taxon>Pseudomonadati</taxon>
        <taxon>Pseudomonadota</taxon>
        <taxon>Alphaproteobacteria</taxon>
        <taxon>Sphingomonadales</taxon>
        <taxon>Sphingomonadaceae</taxon>
        <taxon>Sphingomonas</taxon>
    </lineage>
</organism>
<dbReference type="EMBL" id="CP060697">
    <property type="protein sequence ID" value="QNM83077.1"/>
    <property type="molecule type" value="Genomic_DNA"/>
</dbReference>